<organism evidence="2 3">
    <name type="scientific">Araneus ventricosus</name>
    <name type="common">Orbweaver spider</name>
    <name type="synonym">Epeira ventricosa</name>
    <dbReference type="NCBI Taxonomy" id="182803"/>
    <lineage>
        <taxon>Eukaryota</taxon>
        <taxon>Metazoa</taxon>
        <taxon>Ecdysozoa</taxon>
        <taxon>Arthropoda</taxon>
        <taxon>Chelicerata</taxon>
        <taxon>Arachnida</taxon>
        <taxon>Araneae</taxon>
        <taxon>Araneomorphae</taxon>
        <taxon>Entelegynae</taxon>
        <taxon>Araneoidea</taxon>
        <taxon>Araneidae</taxon>
        <taxon>Araneus</taxon>
    </lineage>
</organism>
<proteinExistence type="predicted"/>
<sequence length="124" mass="14046">MTSILGKSTPPGACAKEHRVSVSGNDQDMRMHRRLVMSYPRYSRGRDGPVVRSRVRRVQCSKPDRTEDPPCMGPVARQIIRRGTKVLPLVWRGSLERGRHPTAAQNYDVSPNIALEWLENLTLI</sequence>
<reference evidence="2 3" key="1">
    <citation type="journal article" date="2019" name="Sci. Rep.">
        <title>Orb-weaving spider Araneus ventricosus genome elucidates the spidroin gene catalogue.</title>
        <authorList>
            <person name="Kono N."/>
            <person name="Nakamura H."/>
            <person name="Ohtoshi R."/>
            <person name="Moran D.A.P."/>
            <person name="Shinohara A."/>
            <person name="Yoshida Y."/>
            <person name="Fujiwara M."/>
            <person name="Mori M."/>
            <person name="Tomita M."/>
            <person name="Arakawa K."/>
        </authorList>
    </citation>
    <scope>NUCLEOTIDE SEQUENCE [LARGE SCALE GENOMIC DNA]</scope>
</reference>
<dbReference type="EMBL" id="BGPR01009006">
    <property type="protein sequence ID" value="GBN37372.1"/>
    <property type="molecule type" value="Genomic_DNA"/>
</dbReference>
<accession>A0A4Y2NER0</accession>
<evidence type="ECO:0000313" key="2">
    <source>
        <dbReference type="EMBL" id="GBN37372.1"/>
    </source>
</evidence>
<evidence type="ECO:0000313" key="3">
    <source>
        <dbReference type="Proteomes" id="UP000499080"/>
    </source>
</evidence>
<name>A0A4Y2NER0_ARAVE</name>
<comment type="caution">
    <text evidence="2">The sequence shown here is derived from an EMBL/GenBank/DDBJ whole genome shotgun (WGS) entry which is preliminary data.</text>
</comment>
<dbReference type="AlphaFoldDB" id="A0A4Y2NER0"/>
<evidence type="ECO:0000256" key="1">
    <source>
        <dbReference type="SAM" id="MobiDB-lite"/>
    </source>
</evidence>
<keyword evidence="3" id="KW-1185">Reference proteome</keyword>
<gene>
    <name evidence="2" type="ORF">AVEN_102409_1</name>
</gene>
<protein>
    <submittedName>
        <fullName evidence="2">Uncharacterized protein</fullName>
    </submittedName>
</protein>
<feature type="region of interest" description="Disordered" evidence="1">
    <location>
        <begin position="44"/>
        <end position="73"/>
    </location>
</feature>
<dbReference type="Proteomes" id="UP000499080">
    <property type="component" value="Unassembled WGS sequence"/>
</dbReference>
<feature type="region of interest" description="Disordered" evidence="1">
    <location>
        <begin position="1"/>
        <end position="29"/>
    </location>
</feature>